<evidence type="ECO:0000256" key="1">
    <source>
        <dbReference type="SAM" id="Phobius"/>
    </source>
</evidence>
<proteinExistence type="predicted"/>
<keyword evidence="1" id="KW-1133">Transmembrane helix</keyword>
<dbReference type="EMBL" id="CP069534">
    <property type="protein sequence ID" value="QRP70259.1"/>
    <property type="molecule type" value="Genomic_DNA"/>
</dbReference>
<keyword evidence="1" id="KW-0812">Transmembrane</keyword>
<accession>A0AAX1L732</accession>
<sequence>MMKGKGKMKTRGIAAAVATSLALAGGVVAAPGAVAEEKSSENAKVFEAFQQCMTQVDSKKEKLGHDFTEEEWAAFKGDTKGSSAPGDSFSYCVESGLSSDNVDRIAQSWIIVVGISVAVAAVLGMFGSYRLVSFESPFR</sequence>
<evidence type="ECO:0000313" key="4">
    <source>
        <dbReference type="Proteomes" id="UP000617681"/>
    </source>
</evidence>
<evidence type="ECO:0000313" key="3">
    <source>
        <dbReference type="EMBL" id="QRP70259.1"/>
    </source>
</evidence>
<dbReference type="AlphaFoldDB" id="A0AAX1L732"/>
<reference evidence="3" key="1">
    <citation type="submission" date="2021-02" db="EMBL/GenBank/DDBJ databases">
        <title>FDA dAtabase for Regulatory Grade micrObial Sequences (FDA-ARGOS): Supporting development and validation of Infectious Disease Dx tests.</title>
        <authorList>
            <person name="Sproer C."/>
            <person name="Gronow S."/>
            <person name="Severitt S."/>
            <person name="Schroder I."/>
            <person name="Tallon L."/>
            <person name="Sadzewicz L."/>
            <person name="Zhao X."/>
            <person name="Boylan J."/>
            <person name="Ott S."/>
            <person name="Bowen H."/>
            <person name="Vavikolanu K."/>
            <person name="Mehta A."/>
            <person name="Aluvathingal J."/>
            <person name="Nadendla S."/>
            <person name="Lowell S."/>
            <person name="Myers T."/>
            <person name="Yan Y."/>
            <person name="Sichtig H."/>
        </authorList>
    </citation>
    <scope>NUCLEOTIDE SEQUENCE</scope>
    <source>
        <strain evidence="3">FDAARGOS_1191</strain>
    </source>
</reference>
<feature type="signal peptide" evidence="2">
    <location>
        <begin position="1"/>
        <end position="29"/>
    </location>
</feature>
<name>A0AAX1L732_9CORY</name>
<organism evidence="3 4">
    <name type="scientific">Corynebacterium glucuronolyticum</name>
    <dbReference type="NCBI Taxonomy" id="39791"/>
    <lineage>
        <taxon>Bacteria</taxon>
        <taxon>Bacillati</taxon>
        <taxon>Actinomycetota</taxon>
        <taxon>Actinomycetes</taxon>
        <taxon>Mycobacteriales</taxon>
        <taxon>Corynebacteriaceae</taxon>
        <taxon>Corynebacterium</taxon>
    </lineage>
</organism>
<feature type="transmembrane region" description="Helical" evidence="1">
    <location>
        <begin position="109"/>
        <end position="132"/>
    </location>
</feature>
<dbReference type="Proteomes" id="UP000617681">
    <property type="component" value="Chromosome"/>
</dbReference>
<keyword evidence="1" id="KW-0472">Membrane</keyword>
<feature type="chain" id="PRO_5043880898" evidence="2">
    <location>
        <begin position="30"/>
        <end position="139"/>
    </location>
</feature>
<keyword evidence="2" id="KW-0732">Signal</keyword>
<gene>
    <name evidence="3" type="ORF">I6J21_10920</name>
</gene>
<evidence type="ECO:0000256" key="2">
    <source>
        <dbReference type="SAM" id="SignalP"/>
    </source>
</evidence>
<protein>
    <submittedName>
        <fullName evidence="3">Uncharacterized protein</fullName>
    </submittedName>
</protein>